<dbReference type="EMBL" id="LLXI01000009">
    <property type="protein sequence ID" value="PKY37756.1"/>
    <property type="molecule type" value="Genomic_DNA"/>
</dbReference>
<protein>
    <recommendedName>
        <fullName evidence="1">Aminoglycoside phosphotransferase domain-containing protein</fullName>
    </recommendedName>
</protein>
<dbReference type="InterPro" id="IPR011009">
    <property type="entry name" value="Kinase-like_dom_sf"/>
</dbReference>
<organism evidence="2 3">
    <name type="scientific">Rhizophagus irregularis</name>
    <dbReference type="NCBI Taxonomy" id="588596"/>
    <lineage>
        <taxon>Eukaryota</taxon>
        <taxon>Fungi</taxon>
        <taxon>Fungi incertae sedis</taxon>
        <taxon>Mucoromycota</taxon>
        <taxon>Glomeromycotina</taxon>
        <taxon>Glomeromycetes</taxon>
        <taxon>Glomerales</taxon>
        <taxon>Glomeraceae</taxon>
        <taxon>Rhizophagus</taxon>
    </lineage>
</organism>
<sequence>PADKIASEVATMKYVAQNTSIRVPEVYDWDSEAQNDIKIPYILMEYLPGTQLHKVLGQIEHEQKRSVLSQMVNVLSELWKCKFEKLGCIYKKSPNSSLRELFKNVQYFVL</sequence>
<evidence type="ECO:0000313" key="3">
    <source>
        <dbReference type="Proteomes" id="UP000234323"/>
    </source>
</evidence>
<proteinExistence type="predicted"/>
<comment type="caution">
    <text evidence="2">The sequence shown here is derived from an EMBL/GenBank/DDBJ whole genome shotgun (WGS) entry which is preliminary data.</text>
</comment>
<feature type="non-terminal residue" evidence="2">
    <location>
        <position position="1"/>
    </location>
</feature>
<dbReference type="AlphaFoldDB" id="A0A2I1FTU5"/>
<evidence type="ECO:0000313" key="2">
    <source>
        <dbReference type="EMBL" id="PKY37756.1"/>
    </source>
</evidence>
<gene>
    <name evidence="2" type="ORF">RhiirA4_310479</name>
</gene>
<dbReference type="SUPFAM" id="SSF56112">
    <property type="entry name" value="Protein kinase-like (PK-like)"/>
    <property type="match status" value="1"/>
</dbReference>
<dbReference type="InterPro" id="IPR002575">
    <property type="entry name" value="Aminoglycoside_PTrfase"/>
</dbReference>
<accession>A0A2I1FTU5</accession>
<dbReference type="PANTHER" id="PTHR21310">
    <property type="entry name" value="AMINOGLYCOSIDE PHOSPHOTRANSFERASE-RELATED-RELATED"/>
    <property type="match status" value="1"/>
</dbReference>
<name>A0A2I1FTU5_9GLOM</name>
<dbReference type="Pfam" id="PF01636">
    <property type="entry name" value="APH"/>
    <property type="match status" value="1"/>
</dbReference>
<keyword evidence="3" id="KW-1185">Reference proteome</keyword>
<feature type="domain" description="Aminoglycoside phosphotransferase" evidence="1">
    <location>
        <begin position="2"/>
        <end position="81"/>
    </location>
</feature>
<evidence type="ECO:0000259" key="1">
    <source>
        <dbReference type="Pfam" id="PF01636"/>
    </source>
</evidence>
<reference evidence="2 3" key="1">
    <citation type="submission" date="2015-10" db="EMBL/GenBank/DDBJ databases">
        <title>Genome analyses suggest a sexual origin of heterokaryosis in a supposedly ancient asexual fungus.</title>
        <authorList>
            <person name="Ropars J."/>
            <person name="Sedzielewska K."/>
            <person name="Noel J."/>
            <person name="Charron P."/>
            <person name="Farinelli L."/>
            <person name="Marton T."/>
            <person name="Kruger M."/>
            <person name="Pelin A."/>
            <person name="Brachmann A."/>
            <person name="Corradi N."/>
        </authorList>
    </citation>
    <scope>NUCLEOTIDE SEQUENCE [LARGE SCALE GENOMIC DNA]</scope>
    <source>
        <strain evidence="2 3">A4</strain>
    </source>
</reference>
<dbReference type="PANTHER" id="PTHR21310:SF15">
    <property type="entry name" value="AMINOGLYCOSIDE PHOSPHOTRANSFERASE DOMAIN-CONTAINING PROTEIN"/>
    <property type="match status" value="1"/>
</dbReference>
<dbReference type="InterPro" id="IPR051678">
    <property type="entry name" value="AGP_Transferase"/>
</dbReference>
<dbReference type="VEuPathDB" id="FungiDB:RhiirA1_494996"/>
<dbReference type="Proteomes" id="UP000234323">
    <property type="component" value="Unassembled WGS sequence"/>
</dbReference>